<reference evidence="2 3" key="1">
    <citation type="submission" date="2016-05" db="EMBL/GenBank/DDBJ databases">
        <title>Genome sequencing of Trichophyton rubrum CMCC(F)T1i isolated from hair.</title>
        <authorList>
            <person name="Zhan P."/>
            <person name="Tao Y."/>
            <person name="Liu W."/>
        </authorList>
    </citation>
    <scope>NUCLEOTIDE SEQUENCE [LARGE SCALE GENOMIC DNA]</scope>
    <source>
        <strain evidence="3">CMCC(F)T1i</strain>
    </source>
</reference>
<dbReference type="InterPro" id="IPR047801">
    <property type="entry name" value="Peptidase_C45"/>
</dbReference>
<dbReference type="InterPro" id="IPR047794">
    <property type="entry name" value="C45_proenzyme-like"/>
</dbReference>
<dbReference type="PANTHER" id="PTHR34180:SF1">
    <property type="entry name" value="BETA-ALANYL-DOPAMINE_CARCININE HYDROLASE"/>
    <property type="match status" value="1"/>
</dbReference>
<dbReference type="Gene3D" id="1.10.10.2120">
    <property type="match status" value="1"/>
</dbReference>
<dbReference type="GO" id="GO:0016746">
    <property type="term" value="F:acyltransferase activity"/>
    <property type="evidence" value="ECO:0007669"/>
    <property type="project" value="UniProtKB-KW"/>
</dbReference>
<keyword evidence="2" id="KW-0012">Acyltransferase</keyword>
<dbReference type="Proteomes" id="UP000243015">
    <property type="component" value="Unassembled WGS sequence"/>
</dbReference>
<dbReference type="VEuPathDB" id="FungiDB:TERG_08202"/>
<dbReference type="AlphaFoldDB" id="A0A178F793"/>
<evidence type="ECO:0000313" key="3">
    <source>
        <dbReference type="Proteomes" id="UP000243015"/>
    </source>
</evidence>
<protein>
    <submittedName>
        <fullName evidence="2">Acyl-coenzyme A:Isopenicillin N acyltransferase</fullName>
    </submittedName>
</protein>
<keyword evidence="2" id="KW-0808">Transferase</keyword>
<name>A0A178F793_TRIRU</name>
<comment type="caution">
    <text evidence="2">The sequence shown here is derived from an EMBL/GenBank/DDBJ whole genome shotgun (WGS) entry which is preliminary data.</text>
</comment>
<gene>
    <name evidence="2" type="ORF">A7C99_0270</name>
</gene>
<dbReference type="EMBL" id="LHPM01000007">
    <property type="protein sequence ID" value="OAL68330.1"/>
    <property type="molecule type" value="Genomic_DNA"/>
</dbReference>
<dbReference type="Gene3D" id="3.60.60.10">
    <property type="entry name" value="Penicillin V Acylase, Chain A"/>
    <property type="match status" value="1"/>
</dbReference>
<dbReference type="InterPro" id="IPR005079">
    <property type="entry name" value="Peptidase_C45_hydrolase"/>
</dbReference>
<organism evidence="2 3">
    <name type="scientific">Trichophyton rubrum</name>
    <name type="common">Athlete's foot fungus</name>
    <name type="synonym">Epidermophyton rubrum</name>
    <dbReference type="NCBI Taxonomy" id="5551"/>
    <lineage>
        <taxon>Eukaryota</taxon>
        <taxon>Fungi</taxon>
        <taxon>Dikarya</taxon>
        <taxon>Ascomycota</taxon>
        <taxon>Pezizomycotina</taxon>
        <taxon>Eurotiomycetes</taxon>
        <taxon>Eurotiomycetidae</taxon>
        <taxon>Onygenales</taxon>
        <taxon>Arthrodermataceae</taxon>
        <taxon>Trichophyton</taxon>
    </lineage>
</organism>
<dbReference type="PANTHER" id="PTHR34180">
    <property type="entry name" value="PEPTIDASE C45"/>
    <property type="match status" value="1"/>
</dbReference>
<evidence type="ECO:0000259" key="1">
    <source>
        <dbReference type="Pfam" id="PF03417"/>
    </source>
</evidence>
<feature type="domain" description="Peptidase C45 hydrolase" evidence="1">
    <location>
        <begin position="240"/>
        <end position="466"/>
    </location>
</feature>
<evidence type="ECO:0000313" key="2">
    <source>
        <dbReference type="EMBL" id="OAL68330.1"/>
    </source>
</evidence>
<proteinExistence type="predicted"/>
<accession>A0A178F793</accession>
<dbReference type="NCBIfam" id="NF040521">
    <property type="entry name" value="C45_proenzyme"/>
    <property type="match status" value="1"/>
</dbReference>
<dbReference type="Pfam" id="PF03417">
    <property type="entry name" value="AAT"/>
    <property type="match status" value="1"/>
</dbReference>
<sequence>MRPARRHVVMPAPLWVSLSRTPRIRCLGCTSSRNFGSYSSQPFCHVQNLTALQCGALIGCGPLRDPLRRIKWTTPGQGRRCGAAFATLAATGLQRTDWLHRQGDQLKLQFVSLVDGSRRTLATGGRYIDKVACQGTPFEVRILVGYQHGHAAKDVIANTLDFSLDLIHGRTKKQEEELQRVATNLAQVIEQRWPKYFEEIRGIAQGAGREVLEIIILNIRTELAYGLVKLDGCTSVFCKTSEGSALQGQNWDFFSASKKNLIQLTIRQPDLPVIKMVTEAGIIGKVGFNSAGVAVNYNALHVPGLRRTGLPSHLALRMALESSSPTEAYDRIISQGGMAAGAYIMVGNADEAFGIEFSHADILQQVPDAHGRLVHTNHCLLPHDNNAPEVNPLPDSFTRYERMMQLMSKTESLSKEQFSRLWEDEDNYPVGICRGYLEGKSRGETLFNIVYDHSCREATVRVGRPTEPDETFVLRFERDEITTRPQGLQKL</sequence>